<gene>
    <name evidence="2" type="ORF">BD410DRAFT_839902</name>
</gene>
<dbReference type="VEuPathDB" id="FungiDB:BD410DRAFT_839902"/>
<proteinExistence type="predicted"/>
<feature type="region of interest" description="Disordered" evidence="1">
    <location>
        <begin position="1"/>
        <end position="24"/>
    </location>
</feature>
<name>A0A4Y7Q353_9AGAM</name>
<protein>
    <submittedName>
        <fullName evidence="2">Uncharacterized protein</fullName>
    </submittedName>
</protein>
<keyword evidence="3" id="KW-1185">Reference proteome</keyword>
<evidence type="ECO:0000256" key="1">
    <source>
        <dbReference type="SAM" id="MobiDB-lite"/>
    </source>
</evidence>
<dbReference type="EMBL" id="ML170176">
    <property type="protein sequence ID" value="TDL22083.1"/>
    <property type="molecule type" value="Genomic_DNA"/>
</dbReference>
<dbReference type="Proteomes" id="UP000294933">
    <property type="component" value="Unassembled WGS sequence"/>
</dbReference>
<accession>A0A4Y7Q353</accession>
<reference evidence="2 3" key="1">
    <citation type="submission" date="2018-06" db="EMBL/GenBank/DDBJ databases">
        <title>A transcriptomic atlas of mushroom development highlights an independent origin of complex multicellularity.</title>
        <authorList>
            <consortium name="DOE Joint Genome Institute"/>
            <person name="Krizsan K."/>
            <person name="Almasi E."/>
            <person name="Merenyi Z."/>
            <person name="Sahu N."/>
            <person name="Viragh M."/>
            <person name="Koszo T."/>
            <person name="Mondo S."/>
            <person name="Kiss B."/>
            <person name="Balint B."/>
            <person name="Kues U."/>
            <person name="Barry K."/>
            <person name="Hegedus J.C."/>
            <person name="Henrissat B."/>
            <person name="Johnson J."/>
            <person name="Lipzen A."/>
            <person name="Ohm R."/>
            <person name="Nagy I."/>
            <person name="Pangilinan J."/>
            <person name="Yan J."/>
            <person name="Xiong Y."/>
            <person name="Grigoriev I.V."/>
            <person name="Hibbett D.S."/>
            <person name="Nagy L.G."/>
        </authorList>
    </citation>
    <scope>NUCLEOTIDE SEQUENCE [LARGE SCALE GENOMIC DNA]</scope>
    <source>
        <strain evidence="2 3">SZMC22713</strain>
    </source>
</reference>
<organism evidence="2 3">
    <name type="scientific">Rickenella mellea</name>
    <dbReference type="NCBI Taxonomy" id="50990"/>
    <lineage>
        <taxon>Eukaryota</taxon>
        <taxon>Fungi</taxon>
        <taxon>Dikarya</taxon>
        <taxon>Basidiomycota</taxon>
        <taxon>Agaricomycotina</taxon>
        <taxon>Agaricomycetes</taxon>
        <taxon>Hymenochaetales</taxon>
        <taxon>Rickenellaceae</taxon>
        <taxon>Rickenella</taxon>
    </lineage>
</organism>
<feature type="compositionally biased region" description="Basic residues" evidence="1">
    <location>
        <begin position="9"/>
        <end position="18"/>
    </location>
</feature>
<dbReference type="AlphaFoldDB" id="A0A4Y7Q353"/>
<evidence type="ECO:0000313" key="3">
    <source>
        <dbReference type="Proteomes" id="UP000294933"/>
    </source>
</evidence>
<evidence type="ECO:0000313" key="2">
    <source>
        <dbReference type="EMBL" id="TDL22083.1"/>
    </source>
</evidence>
<sequence length="189" mass="20826">MHVASRRGTGARHSKHAQIRTTQPRLVSSTSLLPRNILCNVVDALTSRLASSSFKTYHLVTSPGVDERDDIVQRVQGLRDIFVDKVTLEKSWFVRLYVPPCFDGGRCNRASSTSPPPSAPTDISREGAICTSTPNPVASKSTTCVPLRADRVQAFSSNSTWKIRNRTPSSPAHNSSTIAQRWCAIRRSH</sequence>